<evidence type="ECO:0000313" key="12">
    <source>
        <dbReference type="Proteomes" id="UP000190166"/>
    </source>
</evidence>
<keyword evidence="9" id="KW-0732">Signal</keyword>
<feature type="signal peptide" evidence="9">
    <location>
        <begin position="1"/>
        <end position="28"/>
    </location>
</feature>
<evidence type="ECO:0000313" key="11">
    <source>
        <dbReference type="EMBL" id="SKD09215.1"/>
    </source>
</evidence>
<evidence type="ECO:0000256" key="3">
    <source>
        <dbReference type="ARBA" id="ARBA00022452"/>
    </source>
</evidence>
<sequence length="1155" mass="126288">MQKSFTKLYSPWRAMLLLLLLLTTETSAQQLMVRSGDTPGEAGTIPLRQMLTNLETRFNISFNYSPTQVADKFVAGKQLRVTDSNLEVQLTKMLTPLGLQAVKLSDHDYAIRPSGGEANTTKAQEVTVKGIVTDESGVALPGVSVHEKGTSNGTATNVDGQFTIKVASSNAVLVFRSVGYQSKEAVAGNGNLQVQLVATVRSLDDVVVTALGIKRQEKALGYSIATLKGDQVSTVKEVNIANALAGKVTGVNVRSTSSDPGGTSLVTIRGQSSMEGYNQPLYVVDGIPIAPAVRNPKQPVGQVVVDYGSTISDINPDDIASISVLKGASASALYGSRAINGVILITTKSGSGATKGLGVSVNSSAMFDQPWLFPKFQNEFGSGDREGSDETISDASWGPRLDVGTKHVQWNSPLDANGQPIPTDWVSYPDRHKDFFRTGSTFTNNIAITGNNKDGNFRLSFTNLKNEGIIPNTDLKRNTLNLAAGYNLNSSIRVSTNIGYTKNSSGNRPTFNRGSVSNIVYTTTPNVDIRQLRNYWLPGKEGLQQFSHVPGSTDNPYLVAYEFINGFDRDRMTGNVELNIQITKDLSLMGRTGMDLYSETRESKRPFSAIKSPTGAYAFETEFFREQNTDFLLSYKKNINSDFFVSVSAGANRMNQTGKGSSQKAEALVIPGLYNIANAKAGSVSNTSSRYTKRINSVYGMGQVSFRNYAFLDLTARNDWSSTLPAGNNSYFYPSASLSLIVSDMLGIKSDVLSFAKIRANWAQVGGDTDPYNLYNTFSFGQDWDKTKLANINNVLKNNRLKPLIATSHEFGADVRFLKGRLGIDFTYYNTVNRNQIIKIPVTMATGYSNMVTNAGKIRNKGIEIGLTATPVAGPFRWDLQLNYTRNRNKVLKLIDGVSNYQLGSAEGIRFLVKEGAEMGDMYAQTWATVPDGEFKGQPLLSDEGGYQQLNDYVKIGNYNPDFMLGINNTFTYKGFTLNVLIDWRQGGNFFSYVAKNLLSDGRTQTTVPGRDPKSGGLAWKDDDGNNRTDGMILFGYVDDGNGKYKLNDKVTDPENYYGEYYWSFNGRSTFDASYVKLREASLTYTFSKKTLGKLPLGNLSVSLIARNLFTWTAAEQGYDPETAMTISNGSFSPGVASWGLPYTRSFGAKVGFNF</sequence>
<dbReference type="Proteomes" id="UP000190166">
    <property type="component" value="Unassembled WGS sequence"/>
</dbReference>
<dbReference type="NCBIfam" id="TIGR04057">
    <property type="entry name" value="SusC_RagA_signa"/>
    <property type="match status" value="1"/>
</dbReference>
<keyword evidence="12" id="KW-1185">Reference proteome</keyword>
<evidence type="ECO:0000256" key="4">
    <source>
        <dbReference type="ARBA" id="ARBA00022692"/>
    </source>
</evidence>
<dbReference type="InterPro" id="IPR008969">
    <property type="entry name" value="CarboxyPept-like_regulatory"/>
</dbReference>
<dbReference type="InterPro" id="IPR012910">
    <property type="entry name" value="Plug_dom"/>
</dbReference>
<dbReference type="Pfam" id="PF13715">
    <property type="entry name" value="CarbopepD_reg_2"/>
    <property type="match status" value="1"/>
</dbReference>
<dbReference type="AlphaFoldDB" id="A0A1T5P8X9"/>
<evidence type="ECO:0000256" key="6">
    <source>
        <dbReference type="ARBA" id="ARBA00023237"/>
    </source>
</evidence>
<dbReference type="InterPro" id="IPR036942">
    <property type="entry name" value="Beta-barrel_TonB_sf"/>
</dbReference>
<dbReference type="PANTHER" id="PTHR30069">
    <property type="entry name" value="TONB-DEPENDENT OUTER MEMBRANE RECEPTOR"/>
    <property type="match status" value="1"/>
</dbReference>
<feature type="chain" id="PRO_5012143099" evidence="9">
    <location>
        <begin position="29"/>
        <end position="1155"/>
    </location>
</feature>
<dbReference type="Gene3D" id="2.60.40.1120">
    <property type="entry name" value="Carboxypeptidase-like, regulatory domain"/>
    <property type="match status" value="1"/>
</dbReference>
<keyword evidence="5 7" id="KW-0472">Membrane</keyword>
<evidence type="ECO:0000256" key="1">
    <source>
        <dbReference type="ARBA" id="ARBA00004571"/>
    </source>
</evidence>
<keyword evidence="4 7" id="KW-0812">Transmembrane</keyword>
<dbReference type="PANTHER" id="PTHR30069:SF28">
    <property type="entry name" value="TONB-DEPENDENT RECEPTOR YNCD-RELATED"/>
    <property type="match status" value="1"/>
</dbReference>
<dbReference type="Gene3D" id="2.170.130.10">
    <property type="entry name" value="TonB-dependent receptor, plug domain"/>
    <property type="match status" value="1"/>
</dbReference>
<dbReference type="InterPro" id="IPR039426">
    <property type="entry name" value="TonB-dep_rcpt-like"/>
</dbReference>
<dbReference type="EMBL" id="FUZZ01000004">
    <property type="protein sequence ID" value="SKD09215.1"/>
    <property type="molecule type" value="Genomic_DNA"/>
</dbReference>
<dbReference type="NCBIfam" id="TIGR04056">
    <property type="entry name" value="OMP_RagA_SusC"/>
    <property type="match status" value="1"/>
</dbReference>
<keyword evidence="6 7" id="KW-0998">Cell outer membrane</keyword>
<evidence type="ECO:0000256" key="2">
    <source>
        <dbReference type="ARBA" id="ARBA00022448"/>
    </source>
</evidence>
<dbReference type="InterPro" id="IPR037066">
    <property type="entry name" value="Plug_dom_sf"/>
</dbReference>
<dbReference type="Pfam" id="PF07715">
    <property type="entry name" value="Plug"/>
    <property type="match status" value="1"/>
</dbReference>
<dbReference type="RefSeq" id="WP_079472360.1">
    <property type="nucleotide sequence ID" value="NZ_FUZZ01000004.1"/>
</dbReference>
<organism evidence="11 12">
    <name type="scientific">Chitinophaga ginsengisegetis</name>
    <dbReference type="NCBI Taxonomy" id="393003"/>
    <lineage>
        <taxon>Bacteria</taxon>
        <taxon>Pseudomonadati</taxon>
        <taxon>Bacteroidota</taxon>
        <taxon>Chitinophagia</taxon>
        <taxon>Chitinophagales</taxon>
        <taxon>Chitinophagaceae</taxon>
        <taxon>Chitinophaga</taxon>
    </lineage>
</organism>
<dbReference type="GO" id="GO:0044718">
    <property type="term" value="P:siderophore transmembrane transport"/>
    <property type="evidence" value="ECO:0007669"/>
    <property type="project" value="TreeGrafter"/>
</dbReference>
<name>A0A1T5P8X9_9BACT</name>
<protein>
    <submittedName>
        <fullName evidence="11">TonB-linked outer membrane protein, SusC/RagA family</fullName>
    </submittedName>
</protein>
<proteinExistence type="inferred from homology"/>
<evidence type="ECO:0000256" key="7">
    <source>
        <dbReference type="PROSITE-ProRule" id="PRU01360"/>
    </source>
</evidence>
<evidence type="ECO:0000259" key="10">
    <source>
        <dbReference type="Pfam" id="PF07715"/>
    </source>
</evidence>
<dbReference type="InterPro" id="IPR023996">
    <property type="entry name" value="TonB-dep_OMP_SusC/RagA"/>
</dbReference>
<feature type="domain" description="TonB-dependent receptor plug" evidence="10">
    <location>
        <begin position="220"/>
        <end position="342"/>
    </location>
</feature>
<accession>A0A1T5P8X9</accession>
<evidence type="ECO:0000256" key="8">
    <source>
        <dbReference type="SAM" id="MobiDB-lite"/>
    </source>
</evidence>
<dbReference type="GO" id="GO:0015344">
    <property type="term" value="F:siderophore uptake transmembrane transporter activity"/>
    <property type="evidence" value="ECO:0007669"/>
    <property type="project" value="TreeGrafter"/>
</dbReference>
<comment type="subcellular location">
    <subcellularLocation>
        <location evidence="1 7">Cell outer membrane</location>
        <topology evidence="1 7">Multi-pass membrane protein</topology>
    </subcellularLocation>
</comment>
<reference evidence="11 12" key="1">
    <citation type="submission" date="2017-02" db="EMBL/GenBank/DDBJ databases">
        <authorList>
            <person name="Peterson S.W."/>
        </authorList>
    </citation>
    <scope>NUCLEOTIDE SEQUENCE [LARGE SCALE GENOMIC DNA]</scope>
    <source>
        <strain evidence="11 12">DSM 18108</strain>
    </source>
</reference>
<keyword evidence="2 7" id="KW-0813">Transport</keyword>
<evidence type="ECO:0000256" key="5">
    <source>
        <dbReference type="ARBA" id="ARBA00023136"/>
    </source>
</evidence>
<gene>
    <name evidence="11" type="ORF">SAMN05660461_5098</name>
</gene>
<dbReference type="Gene3D" id="2.40.170.20">
    <property type="entry name" value="TonB-dependent receptor, beta-barrel domain"/>
    <property type="match status" value="1"/>
</dbReference>
<feature type="region of interest" description="Disordered" evidence="8">
    <location>
        <begin position="1004"/>
        <end position="1023"/>
    </location>
</feature>
<dbReference type="PROSITE" id="PS52016">
    <property type="entry name" value="TONB_DEPENDENT_REC_3"/>
    <property type="match status" value="1"/>
</dbReference>
<comment type="similarity">
    <text evidence="7">Belongs to the TonB-dependent receptor family.</text>
</comment>
<dbReference type="SUPFAM" id="SSF56935">
    <property type="entry name" value="Porins"/>
    <property type="match status" value="1"/>
</dbReference>
<dbReference type="SUPFAM" id="SSF49464">
    <property type="entry name" value="Carboxypeptidase regulatory domain-like"/>
    <property type="match status" value="1"/>
</dbReference>
<dbReference type="STRING" id="393003.SAMN05660461_5098"/>
<keyword evidence="3 7" id="KW-1134">Transmembrane beta strand</keyword>
<dbReference type="GO" id="GO:0009279">
    <property type="term" value="C:cell outer membrane"/>
    <property type="evidence" value="ECO:0007669"/>
    <property type="project" value="UniProtKB-SubCell"/>
</dbReference>
<evidence type="ECO:0000256" key="9">
    <source>
        <dbReference type="SAM" id="SignalP"/>
    </source>
</evidence>
<dbReference type="InterPro" id="IPR023997">
    <property type="entry name" value="TonB-dep_OMP_SusC/RagA_CS"/>
</dbReference>